<reference evidence="1" key="1">
    <citation type="submission" date="2020-04" db="EMBL/GenBank/DDBJ databases">
        <authorList>
            <person name="Chiriac C."/>
            <person name="Salcher M."/>
            <person name="Ghai R."/>
            <person name="Kavagutti S V."/>
        </authorList>
    </citation>
    <scope>NUCLEOTIDE SEQUENCE</scope>
</reference>
<proteinExistence type="predicted"/>
<organism evidence="1">
    <name type="scientific">uncultured Caudovirales phage</name>
    <dbReference type="NCBI Taxonomy" id="2100421"/>
    <lineage>
        <taxon>Viruses</taxon>
        <taxon>Duplodnaviria</taxon>
        <taxon>Heunggongvirae</taxon>
        <taxon>Uroviricota</taxon>
        <taxon>Caudoviricetes</taxon>
        <taxon>Peduoviridae</taxon>
        <taxon>Maltschvirus</taxon>
        <taxon>Maltschvirus maltsch</taxon>
    </lineage>
</organism>
<sequence>MSSTIKIKRSGTAGGPASLTVGELAYSYLAGDVSNGGDRLYIGTGTGGAGSFDVIGGKYFTSMLSQTKGVLTASSALVVDASSKIDIINVGGVTITGSTNVISTTVTNANLVLTPNGTGKVSIAGAFTLPRTDGTANQVLQTNGSGVVSWSTVTSGSATLYVGTTLTQTVSANQAMTGILSIDMSGSTSGTTTLIPSAIAGTTTITLPAISGTVITTGDTGTVTNTMLAGSIANAKLLNSSVTIGSTAVALGATVTTFAGLTSVTSTTFVGALTGNASTASKLVAAVNINGVAFDGSAAITVTAAALTLTGTQLNTAIVTSSLSTVGTITSGIWNGTAVAVGFGGTGTATGSITGTGALSFTAGGTNTNVNLIPNGTGTVDVASKRITNLADPSGAQDAASKNYVDTVASGINAHQSVKAATTGTLTSLTGSGTVTYANGTAGVGATLTLGTALTQLDTSYTLVPGDRILVKNEATTANNGIYIYTSSTVLTRASDFDTTAEIGGGDFIFVTSGTTLGGTGWVNTTKSVTIGTTPVTFSQFSGAGTYLAGTGLTLTGSTFSITNTAVTPASYGVAASVPQFTVNAQGQITLAANVAIAIAASQVTSGTLAIAQGGTNSNATATAGGVGYGTGTAHAYTTAGTAGQFLVSNGAAAPSWTALSASVVTTFSGGSTGLLPSAATSGAVSLSGTLATGYGGTGLVSYTIGDMIYASATNTLLQLAKPAATSLLTMTAAGAPSWVALTATGITGVGTLTAGTWNATAITVGYGGTGATTLAAKGVVIGNGTGTVTTSVSANGSNAATTSYGILTTDASNNPVWTDVLDGGTY</sequence>
<protein>
    <recommendedName>
        <fullName evidence="2">Major tropism determinant N-terminal domain-containing protein</fullName>
    </recommendedName>
</protein>
<dbReference type="EMBL" id="LR796186">
    <property type="protein sequence ID" value="CAB4125415.1"/>
    <property type="molecule type" value="Genomic_DNA"/>
</dbReference>
<name>A0A6J5KW14_9CAUD</name>
<evidence type="ECO:0008006" key="2">
    <source>
        <dbReference type="Google" id="ProtNLM"/>
    </source>
</evidence>
<evidence type="ECO:0000313" key="1">
    <source>
        <dbReference type="EMBL" id="CAB4125415.1"/>
    </source>
</evidence>
<accession>A0A6J5KW14</accession>
<gene>
    <name evidence="1" type="ORF">UFOVP58_133</name>
</gene>